<dbReference type="EC" id="3.1.26.4" evidence="3"/>
<dbReference type="GO" id="GO:0043137">
    <property type="term" value="P:DNA replication, removal of RNA primer"/>
    <property type="evidence" value="ECO:0007669"/>
    <property type="project" value="TreeGrafter"/>
</dbReference>
<evidence type="ECO:0000259" key="8">
    <source>
        <dbReference type="PROSITE" id="PS50879"/>
    </source>
</evidence>
<keyword evidence="7" id="KW-0378">Hydrolase</keyword>
<keyword evidence="5" id="KW-0479">Metal-binding</keyword>
<dbReference type="CDD" id="cd09280">
    <property type="entry name" value="RNase_HI_eukaryote_like"/>
    <property type="match status" value="1"/>
</dbReference>
<dbReference type="InterPro" id="IPR012337">
    <property type="entry name" value="RNaseH-like_sf"/>
</dbReference>
<dbReference type="InterPro" id="IPR002156">
    <property type="entry name" value="RNaseH_domain"/>
</dbReference>
<dbReference type="PANTHER" id="PTHR10642:SF26">
    <property type="entry name" value="RIBONUCLEASE H1"/>
    <property type="match status" value="1"/>
</dbReference>
<dbReference type="PROSITE" id="PS50879">
    <property type="entry name" value="RNASE_H_1"/>
    <property type="match status" value="1"/>
</dbReference>
<organism evidence="9">
    <name type="scientific">Aceria tosichella</name>
    <name type="common">wheat curl mite</name>
    <dbReference type="NCBI Taxonomy" id="561515"/>
    <lineage>
        <taxon>Eukaryota</taxon>
        <taxon>Metazoa</taxon>
        <taxon>Ecdysozoa</taxon>
        <taxon>Arthropoda</taxon>
        <taxon>Chelicerata</taxon>
        <taxon>Arachnida</taxon>
        <taxon>Acari</taxon>
        <taxon>Acariformes</taxon>
        <taxon>Trombidiformes</taxon>
        <taxon>Prostigmata</taxon>
        <taxon>Eupodina</taxon>
        <taxon>Eriophyoidea</taxon>
        <taxon>Eriophyidae</taxon>
        <taxon>Eriophyinae</taxon>
        <taxon>Aceriini</taxon>
        <taxon>Aceria</taxon>
    </lineage>
</organism>
<dbReference type="GO" id="GO:0003676">
    <property type="term" value="F:nucleic acid binding"/>
    <property type="evidence" value="ECO:0007669"/>
    <property type="project" value="InterPro"/>
</dbReference>
<evidence type="ECO:0000256" key="7">
    <source>
        <dbReference type="ARBA" id="ARBA00022801"/>
    </source>
</evidence>
<protein>
    <recommendedName>
        <fullName evidence="3">ribonuclease H</fullName>
        <ecNumber evidence="3">3.1.26.4</ecNumber>
    </recommendedName>
</protein>
<dbReference type="Pfam" id="PF00075">
    <property type="entry name" value="RNase_H"/>
    <property type="match status" value="1"/>
</dbReference>
<sequence length="146" mass="16301">MSRALSKGRALIYTDGACSRNGQGSSAKAGIGVFWPNNPENNISEPMDGRATNQRAEIEAARRGIEQARSQGYDEVIVRTDSQYVKNAVESWLPNWERSNWSRKVINKLEFQNLRDSMEGIKVCFEKVPSSLNAADPLARNGVRRS</sequence>
<dbReference type="AlphaFoldDB" id="A0A6G1SA09"/>
<evidence type="ECO:0000256" key="5">
    <source>
        <dbReference type="ARBA" id="ARBA00022723"/>
    </source>
</evidence>
<dbReference type="PANTHER" id="PTHR10642">
    <property type="entry name" value="RIBONUCLEASE H1"/>
    <property type="match status" value="1"/>
</dbReference>
<dbReference type="GO" id="GO:0004523">
    <property type="term" value="F:RNA-DNA hybrid ribonuclease activity"/>
    <property type="evidence" value="ECO:0007669"/>
    <property type="project" value="UniProtKB-EC"/>
</dbReference>
<evidence type="ECO:0000313" key="9">
    <source>
        <dbReference type="EMBL" id="MDE46760.1"/>
    </source>
</evidence>
<comment type="catalytic activity">
    <reaction evidence="1">
        <text>Endonucleolytic cleavage to 5'-phosphomonoester.</text>
        <dbReference type="EC" id="3.1.26.4"/>
    </reaction>
</comment>
<evidence type="ECO:0000256" key="4">
    <source>
        <dbReference type="ARBA" id="ARBA00022722"/>
    </source>
</evidence>
<dbReference type="InterPro" id="IPR036397">
    <property type="entry name" value="RNaseH_sf"/>
</dbReference>
<evidence type="ECO:0000256" key="2">
    <source>
        <dbReference type="ARBA" id="ARBA00005300"/>
    </source>
</evidence>
<feature type="domain" description="RNase H type-1" evidence="8">
    <location>
        <begin position="6"/>
        <end position="146"/>
    </location>
</feature>
<dbReference type="InterPro" id="IPR050092">
    <property type="entry name" value="RNase_H"/>
</dbReference>
<reference evidence="9" key="1">
    <citation type="submission" date="2018-10" db="EMBL/GenBank/DDBJ databases">
        <title>Transcriptome assembly of Aceria tosichella (Wheat curl mite) Type 2.</title>
        <authorList>
            <person name="Scully E.D."/>
            <person name="Geib S.M."/>
            <person name="Palmer N.A."/>
            <person name="Gupta A.K."/>
            <person name="Sarath G."/>
            <person name="Tatineni S."/>
        </authorList>
    </citation>
    <scope>NUCLEOTIDE SEQUENCE</scope>
    <source>
        <strain evidence="9">LincolnNE</strain>
    </source>
</reference>
<evidence type="ECO:0000256" key="1">
    <source>
        <dbReference type="ARBA" id="ARBA00000077"/>
    </source>
</evidence>
<keyword evidence="4" id="KW-0540">Nuclease</keyword>
<dbReference type="GO" id="GO:0046872">
    <property type="term" value="F:metal ion binding"/>
    <property type="evidence" value="ECO:0007669"/>
    <property type="project" value="UniProtKB-KW"/>
</dbReference>
<gene>
    <name evidence="9" type="primary">Rnaseh1_0</name>
    <name evidence="9" type="ORF">g.19742</name>
</gene>
<name>A0A6G1SA09_9ACAR</name>
<keyword evidence="6" id="KW-0255">Endonuclease</keyword>
<evidence type="ECO:0000256" key="6">
    <source>
        <dbReference type="ARBA" id="ARBA00022759"/>
    </source>
</evidence>
<accession>A0A6G1SA09</accession>
<dbReference type="SUPFAM" id="SSF53098">
    <property type="entry name" value="Ribonuclease H-like"/>
    <property type="match status" value="1"/>
</dbReference>
<dbReference type="EMBL" id="GGYP01001989">
    <property type="protein sequence ID" value="MDE46760.1"/>
    <property type="molecule type" value="Transcribed_RNA"/>
</dbReference>
<evidence type="ECO:0000256" key="3">
    <source>
        <dbReference type="ARBA" id="ARBA00012180"/>
    </source>
</evidence>
<dbReference type="Gene3D" id="3.30.420.10">
    <property type="entry name" value="Ribonuclease H-like superfamily/Ribonuclease H"/>
    <property type="match status" value="1"/>
</dbReference>
<proteinExistence type="inferred from homology"/>
<comment type="similarity">
    <text evidence="2">Belongs to the RNase H family.</text>
</comment>